<keyword evidence="2" id="KW-0378">Hydrolase</keyword>
<dbReference type="AlphaFoldDB" id="A0A437KBR9"/>
<dbReference type="NCBIfam" id="NF005838">
    <property type="entry name" value="PRK07748.1"/>
    <property type="match status" value="1"/>
</dbReference>
<sequence>MEKQQQHLFIDFEFTMPERNTKYKGFQPEIIEVGIVAVVNDKIRETFSAYVAPNKFPILSERCKSFLHITQEQVDNGITFLGLLEKITEMGSGYSNIVVTWGNMDMKVLKNNCSMAGAAFPHFCSEVDLSMEYKRFFGDQNQTGLWKAVREYGSEGTGKHHRALDDALTTFDIFKFVEKDKRYLGNTETTTIGDLIDLSQFYNKFA</sequence>
<comment type="caution">
    <text evidence="5">The sequence shown here is derived from an EMBL/GenBank/DDBJ whole genome shotgun (WGS) entry which is preliminary data.</text>
</comment>
<evidence type="ECO:0000259" key="4">
    <source>
        <dbReference type="SMART" id="SM00479"/>
    </source>
</evidence>
<evidence type="ECO:0000313" key="5">
    <source>
        <dbReference type="EMBL" id="RVT63514.1"/>
    </source>
</evidence>
<dbReference type="GO" id="GO:0000175">
    <property type="term" value="F:3'-5'-RNA exonuclease activity"/>
    <property type="evidence" value="ECO:0007669"/>
    <property type="project" value="InterPro"/>
</dbReference>
<dbReference type="Gene3D" id="3.30.420.10">
    <property type="entry name" value="Ribonuclease H-like superfamily/Ribonuclease H"/>
    <property type="match status" value="1"/>
</dbReference>
<dbReference type="Proteomes" id="UP000288024">
    <property type="component" value="Unassembled WGS sequence"/>
</dbReference>
<evidence type="ECO:0000256" key="2">
    <source>
        <dbReference type="ARBA" id="ARBA00022801"/>
    </source>
</evidence>
<evidence type="ECO:0000313" key="6">
    <source>
        <dbReference type="Proteomes" id="UP000288024"/>
    </source>
</evidence>
<dbReference type="SMART" id="SM00479">
    <property type="entry name" value="EXOIII"/>
    <property type="match status" value="1"/>
</dbReference>
<dbReference type="GO" id="GO:0003676">
    <property type="term" value="F:nucleic acid binding"/>
    <property type="evidence" value="ECO:0007669"/>
    <property type="project" value="InterPro"/>
</dbReference>
<dbReference type="InterPro" id="IPR013520">
    <property type="entry name" value="Ribonucl_H"/>
</dbReference>
<accession>A0A437KBR9</accession>
<dbReference type="GeneID" id="87619279"/>
<name>A0A437KBR9_9BACI</name>
<dbReference type="SUPFAM" id="SSF53098">
    <property type="entry name" value="Ribonuclease H-like"/>
    <property type="match status" value="1"/>
</dbReference>
<dbReference type="InterPro" id="IPR051274">
    <property type="entry name" value="3-5_Exoribonuclease"/>
</dbReference>
<keyword evidence="6" id="KW-1185">Reference proteome</keyword>
<organism evidence="5 6">
    <name type="scientific">Niallia taxi</name>
    <dbReference type="NCBI Taxonomy" id="2499688"/>
    <lineage>
        <taxon>Bacteria</taxon>
        <taxon>Bacillati</taxon>
        <taxon>Bacillota</taxon>
        <taxon>Bacilli</taxon>
        <taxon>Bacillales</taxon>
        <taxon>Bacillaceae</taxon>
        <taxon>Niallia</taxon>
    </lineage>
</organism>
<protein>
    <submittedName>
        <fullName evidence="5">3'-5' exonuclease KapD</fullName>
    </submittedName>
</protein>
<dbReference type="CDD" id="cd06133">
    <property type="entry name" value="ERI-1_3'hExo_like"/>
    <property type="match status" value="1"/>
</dbReference>
<dbReference type="PANTHER" id="PTHR23044:SF61">
    <property type="entry name" value="3'-5' EXORIBONUCLEASE 1-RELATED"/>
    <property type="match status" value="1"/>
</dbReference>
<dbReference type="RefSeq" id="WP_127737991.1">
    <property type="nucleotide sequence ID" value="NZ_CAJCKN010000006.1"/>
</dbReference>
<reference evidence="5 6" key="1">
    <citation type="submission" date="2019-01" db="EMBL/GenBank/DDBJ databases">
        <title>Bacillus sp. M5HDSG1-1, whole genome shotgun sequence.</title>
        <authorList>
            <person name="Tuo L."/>
        </authorList>
    </citation>
    <scope>NUCLEOTIDE SEQUENCE [LARGE SCALE GENOMIC DNA]</scope>
    <source>
        <strain evidence="5 6">M5HDSG1-1</strain>
    </source>
</reference>
<dbReference type="InterPro" id="IPR012337">
    <property type="entry name" value="RNaseH-like_sf"/>
</dbReference>
<gene>
    <name evidence="5" type="primary">kapD</name>
    <name evidence="5" type="ORF">EM808_09575</name>
</gene>
<dbReference type="EMBL" id="RZTZ01000003">
    <property type="protein sequence ID" value="RVT63514.1"/>
    <property type="molecule type" value="Genomic_DNA"/>
</dbReference>
<dbReference type="PANTHER" id="PTHR23044">
    <property type="entry name" value="3'-5' EXONUCLEASE ERI1-RELATED"/>
    <property type="match status" value="1"/>
</dbReference>
<dbReference type="InterPro" id="IPR036397">
    <property type="entry name" value="RNaseH_sf"/>
</dbReference>
<dbReference type="Pfam" id="PF00929">
    <property type="entry name" value="RNase_T"/>
    <property type="match status" value="1"/>
</dbReference>
<keyword evidence="1" id="KW-0540">Nuclease</keyword>
<feature type="domain" description="Exonuclease" evidence="4">
    <location>
        <begin position="6"/>
        <end position="183"/>
    </location>
</feature>
<keyword evidence="3 5" id="KW-0269">Exonuclease</keyword>
<dbReference type="InterPro" id="IPR047201">
    <property type="entry name" value="ERI-1_3'hExo-like"/>
</dbReference>
<evidence type="ECO:0000256" key="1">
    <source>
        <dbReference type="ARBA" id="ARBA00022722"/>
    </source>
</evidence>
<evidence type="ECO:0000256" key="3">
    <source>
        <dbReference type="ARBA" id="ARBA00022839"/>
    </source>
</evidence>
<proteinExistence type="predicted"/>